<comment type="caution">
    <text evidence="1">The sequence shown here is derived from an EMBL/GenBank/DDBJ whole genome shotgun (WGS) entry which is preliminary data.</text>
</comment>
<reference evidence="1 2" key="1">
    <citation type="journal article" date="2019" name="Emerg. Microbes Infect.">
        <title>Comprehensive subspecies identification of 175 nontuberculous mycobacteria species based on 7547 genomic profiles.</title>
        <authorList>
            <person name="Matsumoto Y."/>
            <person name="Kinjo T."/>
            <person name="Motooka D."/>
            <person name="Nabeya D."/>
            <person name="Jung N."/>
            <person name="Uechi K."/>
            <person name="Horii T."/>
            <person name="Iida T."/>
            <person name="Fujita J."/>
            <person name="Nakamura S."/>
        </authorList>
    </citation>
    <scope>NUCLEOTIDE SEQUENCE [LARGE SCALE GENOMIC DNA]</scope>
    <source>
        <strain evidence="1 2">JCM 30725</strain>
    </source>
</reference>
<dbReference type="AlphaFoldDB" id="A0A7I9YYS4"/>
<evidence type="ECO:0000313" key="1">
    <source>
        <dbReference type="EMBL" id="GFG93884.1"/>
    </source>
</evidence>
<gene>
    <name evidence="1" type="ORF">MBOU_59260</name>
</gene>
<dbReference type="Proteomes" id="UP000465360">
    <property type="component" value="Unassembled WGS sequence"/>
</dbReference>
<evidence type="ECO:0000313" key="2">
    <source>
        <dbReference type="Proteomes" id="UP000465360"/>
    </source>
</evidence>
<dbReference type="EMBL" id="BLKZ01000002">
    <property type="protein sequence ID" value="GFG93884.1"/>
    <property type="molecule type" value="Genomic_DNA"/>
</dbReference>
<organism evidence="1 2">
    <name type="scientific">Mycobacterium bourgelatii</name>
    <dbReference type="NCBI Taxonomy" id="1273442"/>
    <lineage>
        <taxon>Bacteria</taxon>
        <taxon>Bacillati</taxon>
        <taxon>Actinomycetota</taxon>
        <taxon>Actinomycetes</taxon>
        <taxon>Mycobacteriales</taxon>
        <taxon>Mycobacteriaceae</taxon>
        <taxon>Mycobacterium</taxon>
    </lineage>
</organism>
<proteinExistence type="predicted"/>
<keyword evidence="2" id="KW-1185">Reference proteome</keyword>
<name>A0A7I9YYS4_MYCBU</name>
<accession>A0A7I9YYS4</accession>
<sequence>MTFWGHEGKLAHPLRTVAQILGRANRKGHARRLSRRFARVGVDIPPGRLREMLDGMPVSEDEMTDVKFALIAMRLNREKRIAKLARIQRRYGHAIL</sequence>
<protein>
    <submittedName>
        <fullName evidence="1">Uncharacterized protein</fullName>
    </submittedName>
</protein>